<evidence type="ECO:0000313" key="3">
    <source>
        <dbReference type="EMBL" id="CAF3553429.1"/>
    </source>
</evidence>
<evidence type="ECO:0000313" key="4">
    <source>
        <dbReference type="Proteomes" id="UP000663829"/>
    </source>
</evidence>
<dbReference type="EMBL" id="CAJNOQ010000199">
    <property type="protein sequence ID" value="CAF0771305.1"/>
    <property type="molecule type" value="Genomic_DNA"/>
</dbReference>
<reference evidence="2" key="1">
    <citation type="submission" date="2021-02" db="EMBL/GenBank/DDBJ databases">
        <authorList>
            <person name="Nowell W R."/>
        </authorList>
    </citation>
    <scope>NUCLEOTIDE SEQUENCE</scope>
</reference>
<dbReference type="SUPFAM" id="SSF55550">
    <property type="entry name" value="SH2 domain"/>
    <property type="match status" value="1"/>
</dbReference>
<dbReference type="Gene3D" id="3.30.505.10">
    <property type="entry name" value="SH2 domain"/>
    <property type="match status" value="1"/>
</dbReference>
<protein>
    <recommendedName>
        <fullName evidence="1">SH2 domain-containing protein</fullName>
    </recommendedName>
</protein>
<sequence>MLRSVTDIRFGRPGHQRIMSDAEIEPDPYFTDEEEGNFILRPATHAQHPYSLSVYTNAGVSHFQIGRSTNNRFMIGPLDKIDMSMAQGLGQSSMIQLKLYGGTKDGNYYTWL</sequence>
<dbReference type="Pfam" id="PF00017">
    <property type="entry name" value="SH2"/>
    <property type="match status" value="1"/>
</dbReference>
<dbReference type="InterPro" id="IPR000980">
    <property type="entry name" value="SH2"/>
</dbReference>
<dbReference type="Proteomes" id="UP000663829">
    <property type="component" value="Unassembled WGS sequence"/>
</dbReference>
<feature type="domain" description="SH2" evidence="1">
    <location>
        <begin position="33"/>
        <end position="77"/>
    </location>
</feature>
<name>A0A813QSQ6_9BILA</name>
<evidence type="ECO:0000313" key="2">
    <source>
        <dbReference type="EMBL" id="CAF0771305.1"/>
    </source>
</evidence>
<comment type="caution">
    <text evidence="2">The sequence shown here is derived from an EMBL/GenBank/DDBJ whole genome shotgun (WGS) entry which is preliminary data.</text>
</comment>
<proteinExistence type="predicted"/>
<keyword evidence="4" id="KW-1185">Reference proteome</keyword>
<dbReference type="EMBL" id="CAJOBC010000199">
    <property type="protein sequence ID" value="CAF3553429.1"/>
    <property type="molecule type" value="Genomic_DNA"/>
</dbReference>
<evidence type="ECO:0000259" key="1">
    <source>
        <dbReference type="Pfam" id="PF00017"/>
    </source>
</evidence>
<gene>
    <name evidence="2" type="ORF">GPM918_LOCUS1941</name>
    <name evidence="3" type="ORF">SRO942_LOCUS1941</name>
</gene>
<dbReference type="InterPro" id="IPR036860">
    <property type="entry name" value="SH2_dom_sf"/>
</dbReference>
<dbReference type="Proteomes" id="UP000681722">
    <property type="component" value="Unassembled WGS sequence"/>
</dbReference>
<accession>A0A813QSQ6</accession>
<organism evidence="2 4">
    <name type="scientific">Didymodactylos carnosus</name>
    <dbReference type="NCBI Taxonomy" id="1234261"/>
    <lineage>
        <taxon>Eukaryota</taxon>
        <taxon>Metazoa</taxon>
        <taxon>Spiralia</taxon>
        <taxon>Gnathifera</taxon>
        <taxon>Rotifera</taxon>
        <taxon>Eurotatoria</taxon>
        <taxon>Bdelloidea</taxon>
        <taxon>Philodinida</taxon>
        <taxon>Philodinidae</taxon>
        <taxon>Didymodactylos</taxon>
    </lineage>
</organism>
<dbReference type="OrthoDB" id="9993442at2759"/>
<dbReference type="AlphaFoldDB" id="A0A813QSQ6"/>